<dbReference type="Gene3D" id="2.30.30.110">
    <property type="match status" value="1"/>
</dbReference>
<protein>
    <recommendedName>
        <fullName evidence="3">Growth inhibitor PemK</fullName>
    </recommendedName>
</protein>
<dbReference type="InterPro" id="IPR003477">
    <property type="entry name" value="PemK-like"/>
</dbReference>
<name>A0A1F5HUT2_9BACT</name>
<accession>A0A1F5HUT2</accession>
<proteinExistence type="predicted"/>
<evidence type="ECO:0000313" key="1">
    <source>
        <dbReference type="EMBL" id="OGE07921.1"/>
    </source>
</evidence>
<dbReference type="GO" id="GO:0003677">
    <property type="term" value="F:DNA binding"/>
    <property type="evidence" value="ECO:0007669"/>
    <property type="project" value="InterPro"/>
</dbReference>
<dbReference type="STRING" id="1797731.A2W70_00520"/>
<organism evidence="1 2">
    <name type="scientific">Candidatus Curtissbacteria bacterium RIFCSPLOWO2_02_41_11</name>
    <dbReference type="NCBI Taxonomy" id="1797731"/>
    <lineage>
        <taxon>Bacteria</taxon>
        <taxon>Candidatus Curtissiibacteriota</taxon>
    </lineage>
</organism>
<reference evidence="1 2" key="1">
    <citation type="journal article" date="2016" name="Nat. Commun.">
        <title>Thousands of microbial genomes shed light on interconnected biogeochemical processes in an aquifer system.</title>
        <authorList>
            <person name="Anantharaman K."/>
            <person name="Brown C.T."/>
            <person name="Hug L.A."/>
            <person name="Sharon I."/>
            <person name="Castelle C.J."/>
            <person name="Probst A.J."/>
            <person name="Thomas B.C."/>
            <person name="Singh A."/>
            <person name="Wilkins M.J."/>
            <person name="Karaoz U."/>
            <person name="Brodie E.L."/>
            <person name="Williams K.H."/>
            <person name="Hubbard S.S."/>
            <person name="Banfield J.F."/>
        </authorList>
    </citation>
    <scope>NUCLEOTIDE SEQUENCE [LARGE SCALE GENOMIC DNA]</scope>
</reference>
<sequence length="117" mass="12879">MGKFAISRASLRVGEVVLVSFPFSNLQGQKVRPALVLAKAELDDIILCQITSRPYTSKLAIRIRLDDFTKGSLPVVSYVRPNKLFTANSSIIKKTAGQLTLTVTKSILKSVRSLFIL</sequence>
<dbReference type="EMBL" id="MFBU01000001">
    <property type="protein sequence ID" value="OGE07921.1"/>
    <property type="molecule type" value="Genomic_DNA"/>
</dbReference>
<evidence type="ECO:0008006" key="3">
    <source>
        <dbReference type="Google" id="ProtNLM"/>
    </source>
</evidence>
<gene>
    <name evidence="1" type="ORF">A2W70_00520</name>
</gene>
<comment type="caution">
    <text evidence="1">The sequence shown here is derived from an EMBL/GenBank/DDBJ whole genome shotgun (WGS) entry which is preliminary data.</text>
</comment>
<dbReference type="SUPFAM" id="SSF50118">
    <property type="entry name" value="Cell growth inhibitor/plasmid maintenance toxic component"/>
    <property type="match status" value="1"/>
</dbReference>
<dbReference type="Proteomes" id="UP000177747">
    <property type="component" value="Unassembled WGS sequence"/>
</dbReference>
<dbReference type="InterPro" id="IPR011067">
    <property type="entry name" value="Plasmid_toxin/cell-grow_inhib"/>
</dbReference>
<dbReference type="AlphaFoldDB" id="A0A1F5HUT2"/>
<evidence type="ECO:0000313" key="2">
    <source>
        <dbReference type="Proteomes" id="UP000177747"/>
    </source>
</evidence>
<dbReference type="Pfam" id="PF02452">
    <property type="entry name" value="PemK_toxin"/>
    <property type="match status" value="1"/>
</dbReference>